<organism evidence="1 2">
    <name type="scientific">Candidatus Amesbacteria bacterium GW2011_GWA1_47_16</name>
    <dbReference type="NCBI Taxonomy" id="1618353"/>
    <lineage>
        <taxon>Bacteria</taxon>
        <taxon>Candidatus Amesiibacteriota</taxon>
    </lineage>
</organism>
<sequence>MSIKNRHYEDSTPAAGLPREVFDFIDNPNNLAMHMEIPSPLMGGGSVKTIIGAGEAKTIGSHIRMSGKAFGIPIFLDEAITRREPPRIKSWKTTGDINLVVIGHYEMTVKTEDFQGKSKVTGSIDWQLPDRNKWLGYMFGGLYARWCIGMMLKSVRER</sequence>
<dbReference type="EMBL" id="LCNV01000021">
    <property type="protein sequence ID" value="KKU63572.1"/>
    <property type="molecule type" value="Genomic_DNA"/>
</dbReference>
<reference evidence="1 2" key="1">
    <citation type="journal article" date="2015" name="Nature">
        <title>rRNA introns, odd ribosomes, and small enigmatic genomes across a large radiation of phyla.</title>
        <authorList>
            <person name="Brown C.T."/>
            <person name="Hug L.A."/>
            <person name="Thomas B.C."/>
            <person name="Sharon I."/>
            <person name="Castelle C.J."/>
            <person name="Singh A."/>
            <person name="Wilkins M.J."/>
            <person name="Williams K.H."/>
            <person name="Banfield J.F."/>
        </authorList>
    </citation>
    <scope>NUCLEOTIDE SEQUENCE [LARGE SCALE GENOMIC DNA]</scope>
</reference>
<evidence type="ECO:0000313" key="2">
    <source>
        <dbReference type="Proteomes" id="UP000034364"/>
    </source>
</evidence>
<protein>
    <recommendedName>
        <fullName evidence="3">Polyketide cyclase/dehydrase</fullName>
    </recommendedName>
</protein>
<proteinExistence type="predicted"/>
<evidence type="ECO:0008006" key="3">
    <source>
        <dbReference type="Google" id="ProtNLM"/>
    </source>
</evidence>
<dbReference type="Proteomes" id="UP000034364">
    <property type="component" value="Unassembled WGS sequence"/>
</dbReference>
<evidence type="ECO:0000313" key="1">
    <source>
        <dbReference type="EMBL" id="KKU63572.1"/>
    </source>
</evidence>
<accession>A0A0G1S2J5</accession>
<name>A0A0G1S2J5_9BACT</name>
<comment type="caution">
    <text evidence="1">The sequence shown here is derived from an EMBL/GenBank/DDBJ whole genome shotgun (WGS) entry which is preliminary data.</text>
</comment>
<dbReference type="AlphaFoldDB" id="A0A0G1S2J5"/>
<gene>
    <name evidence="1" type="ORF">UX87_C0021G0001</name>
</gene>
<dbReference type="SUPFAM" id="SSF55961">
    <property type="entry name" value="Bet v1-like"/>
    <property type="match status" value="1"/>
</dbReference>